<keyword evidence="2" id="KW-1185">Reference proteome</keyword>
<name>A0A9X2LJH8_9ACTN</name>
<reference evidence="1" key="1">
    <citation type="submission" date="2022-06" db="EMBL/GenBank/DDBJ databases">
        <title>WGS of actinobacteria.</title>
        <authorList>
            <person name="Thawai C."/>
        </authorList>
    </citation>
    <scope>NUCLEOTIDE SEQUENCE</scope>
    <source>
        <strain evidence="1">AA8</strain>
    </source>
</reference>
<protein>
    <submittedName>
        <fullName evidence="1">Uncharacterized protein</fullName>
    </submittedName>
</protein>
<dbReference type="EMBL" id="JANIID010000018">
    <property type="protein sequence ID" value="MCQ8772089.1"/>
    <property type="molecule type" value="Genomic_DNA"/>
</dbReference>
<sequence>MTELYIAGEIKSRLPEKARQEVAFNLHKRDCQTCGKPLGSQPPALAIDDCGPFLSATLHPHSCRPSG</sequence>
<gene>
    <name evidence="1" type="ORF">NQU55_20270</name>
</gene>
<proteinExistence type="predicted"/>
<dbReference type="AlphaFoldDB" id="A0A9X2LJH8"/>
<accession>A0A9X2LJH8</accession>
<dbReference type="RefSeq" id="WP_206329388.1">
    <property type="nucleotide sequence ID" value="NZ_JAATER010000129.1"/>
</dbReference>
<dbReference type="Proteomes" id="UP001142374">
    <property type="component" value="Unassembled WGS sequence"/>
</dbReference>
<organism evidence="1 2">
    <name type="scientific">Streptomyces telluris</name>
    <dbReference type="NCBI Taxonomy" id="2720021"/>
    <lineage>
        <taxon>Bacteria</taxon>
        <taxon>Bacillati</taxon>
        <taxon>Actinomycetota</taxon>
        <taxon>Actinomycetes</taxon>
        <taxon>Kitasatosporales</taxon>
        <taxon>Streptomycetaceae</taxon>
        <taxon>Streptomyces</taxon>
    </lineage>
</organism>
<evidence type="ECO:0000313" key="1">
    <source>
        <dbReference type="EMBL" id="MCQ8772089.1"/>
    </source>
</evidence>
<comment type="caution">
    <text evidence="1">The sequence shown here is derived from an EMBL/GenBank/DDBJ whole genome shotgun (WGS) entry which is preliminary data.</text>
</comment>
<evidence type="ECO:0000313" key="2">
    <source>
        <dbReference type="Proteomes" id="UP001142374"/>
    </source>
</evidence>